<dbReference type="Proteomes" id="UP000805649">
    <property type="component" value="Unassembled WGS sequence"/>
</dbReference>
<sequence length="407" mass="46130">MCPTNDEQATSDSKGIVQQRVCRSEIEHLRIPGTHISFAPGCKRRMWQHVIRFNLSPASAGFKEWDKISSDLYLVRPDGSSWNTGWDSVVHRKVQNALARCASEAVRLGLVRELDGDRVWQDWTKGFLTPEWDGSCFDEKYARSLLEQKADKKDNERRQLHRYEAEITALTAQVQGLGQTPVVPPRQNEGEELGRRQPAPAAQHDHDVDWNANDDDNILPGDSVTRIIVSSGGIFPPQPRPVPVEAHASALVAAPSLASLPLRNSRDNNAAVVHSVHGVSPTPNSLDVAQFWTRKSLAELEAMLRQGWARLFDLRILMFEARFPREVDEWHDRQANRLSIITIRKARERLLEEIFFIEDIIDGRRQPPGSYPTPYPASGMLWKYFLGGDLPSQVMENRSLGARRHFL</sequence>
<accession>A0ACC3YBP2</accession>
<organism evidence="1 2">
    <name type="scientific">Colletotrichum truncatum</name>
    <name type="common">Anthracnose fungus</name>
    <name type="synonym">Colletotrichum capsici</name>
    <dbReference type="NCBI Taxonomy" id="5467"/>
    <lineage>
        <taxon>Eukaryota</taxon>
        <taxon>Fungi</taxon>
        <taxon>Dikarya</taxon>
        <taxon>Ascomycota</taxon>
        <taxon>Pezizomycotina</taxon>
        <taxon>Sordariomycetes</taxon>
        <taxon>Hypocreomycetidae</taxon>
        <taxon>Glomerellales</taxon>
        <taxon>Glomerellaceae</taxon>
        <taxon>Colletotrichum</taxon>
        <taxon>Colletotrichum truncatum species complex</taxon>
    </lineage>
</organism>
<comment type="caution">
    <text evidence="1">The sequence shown here is derived from an EMBL/GenBank/DDBJ whole genome shotgun (WGS) entry which is preliminary data.</text>
</comment>
<evidence type="ECO:0000313" key="1">
    <source>
        <dbReference type="EMBL" id="KAL0929256.1"/>
    </source>
</evidence>
<name>A0ACC3YBP2_COLTU</name>
<protein>
    <submittedName>
        <fullName evidence="1">Uncharacterized protein</fullName>
    </submittedName>
</protein>
<gene>
    <name evidence="1" type="ORF">CTRU02_215797</name>
</gene>
<proteinExistence type="predicted"/>
<keyword evidence="2" id="KW-1185">Reference proteome</keyword>
<dbReference type="EMBL" id="VUJX02000020">
    <property type="protein sequence ID" value="KAL0929256.1"/>
    <property type="molecule type" value="Genomic_DNA"/>
</dbReference>
<evidence type="ECO:0000313" key="2">
    <source>
        <dbReference type="Proteomes" id="UP000805649"/>
    </source>
</evidence>
<reference evidence="1 2" key="1">
    <citation type="journal article" date="2020" name="Phytopathology">
        <title>Genome Sequence Resources of Colletotrichum truncatum, C. plurivorum, C. musicola, and C. sojae: Four Species Pathogenic to Soybean (Glycine max).</title>
        <authorList>
            <person name="Rogerio F."/>
            <person name="Boufleur T.R."/>
            <person name="Ciampi-Guillardi M."/>
            <person name="Sukno S.A."/>
            <person name="Thon M.R."/>
            <person name="Massola Junior N.S."/>
            <person name="Baroncelli R."/>
        </authorList>
    </citation>
    <scope>NUCLEOTIDE SEQUENCE [LARGE SCALE GENOMIC DNA]</scope>
    <source>
        <strain evidence="1 2">CMES1059</strain>
    </source>
</reference>